<comment type="caution">
    <text evidence="3">The sequence shown here is derived from an EMBL/GenBank/DDBJ whole genome shotgun (WGS) entry which is preliminary data.</text>
</comment>
<dbReference type="RefSeq" id="WP_154576530.1">
    <property type="nucleotide sequence ID" value="NZ_VUMO01000008.1"/>
</dbReference>
<dbReference type="SMART" id="SM00267">
    <property type="entry name" value="GGDEF"/>
    <property type="match status" value="1"/>
</dbReference>
<evidence type="ECO:0000313" key="4">
    <source>
        <dbReference type="Proteomes" id="UP000461754"/>
    </source>
</evidence>
<gene>
    <name evidence="3" type="ORF">FYJ52_07050</name>
</gene>
<accession>A0A7X2TA79</accession>
<proteinExistence type="predicted"/>
<feature type="transmembrane region" description="Helical" evidence="1">
    <location>
        <begin position="282"/>
        <end position="300"/>
    </location>
</feature>
<dbReference type="GO" id="GO:1902201">
    <property type="term" value="P:negative regulation of bacterial-type flagellum-dependent cell motility"/>
    <property type="evidence" value="ECO:0007669"/>
    <property type="project" value="TreeGrafter"/>
</dbReference>
<dbReference type="InterPro" id="IPR050469">
    <property type="entry name" value="Diguanylate_Cyclase"/>
</dbReference>
<dbReference type="NCBIfam" id="TIGR00254">
    <property type="entry name" value="GGDEF"/>
    <property type="match status" value="1"/>
</dbReference>
<sequence>MVFNSKQKRIFFVAFFAVVLLLLCLESWIQIRGNRMQAGEAADLLIGQVSRIIQENAKEEKALTETLKESYITRAESVAYILDHRTTAPSEAELDEIAKLQRVDEIHIFDTSGTIVSGTEPKYYGYNFDSGKQMNYFKKMLTDKKLTMCQDVTPNTAEGKPMMYAICWNDTGTYMVQVGIEPVRLLNELRANEISEVVANMPSYEGTTIIVATKKGKIVGATKAELQGKPISAIGLGKAKSGRFTARVNGAWSYCDVKTSGRYRIAVVQEVKTINADVPRTVLIVAAYLALAGICMGLLLKRLSQRVREEHREAITDAMTGFLNRRAYTEAEAFLKPDTTRDITYVYADINGLKHANDTLGHDAGDELITAAAACMREAFDGDTKLYRVGGDEFIAVVAAPPERAKAMVDDFLARAAAWHGRFNDALSVSCGSAYRGELEDASLGALQKKAEARMYKMKQQYYKENGGADRRRT</sequence>
<dbReference type="Pfam" id="PF00990">
    <property type="entry name" value="GGDEF"/>
    <property type="match status" value="1"/>
</dbReference>
<dbReference type="GO" id="GO:0005886">
    <property type="term" value="C:plasma membrane"/>
    <property type="evidence" value="ECO:0007669"/>
    <property type="project" value="TreeGrafter"/>
</dbReference>
<name>A0A7X2TA79_9FIRM</name>
<keyword evidence="1" id="KW-0472">Membrane</keyword>
<keyword evidence="4" id="KW-1185">Reference proteome</keyword>
<evidence type="ECO:0000313" key="3">
    <source>
        <dbReference type="EMBL" id="MSS20152.1"/>
    </source>
</evidence>
<dbReference type="CDD" id="cd01949">
    <property type="entry name" value="GGDEF"/>
    <property type="match status" value="1"/>
</dbReference>
<dbReference type="InterPro" id="IPR029787">
    <property type="entry name" value="Nucleotide_cyclase"/>
</dbReference>
<dbReference type="AlphaFoldDB" id="A0A7X2TA79"/>
<dbReference type="Gene3D" id="3.30.70.270">
    <property type="match status" value="1"/>
</dbReference>
<protein>
    <submittedName>
        <fullName evidence="3">GGDEF domain-containing protein</fullName>
    </submittedName>
</protein>
<dbReference type="InterPro" id="IPR043128">
    <property type="entry name" value="Rev_trsase/Diguanyl_cyclase"/>
</dbReference>
<dbReference type="PANTHER" id="PTHR45138">
    <property type="entry name" value="REGULATORY COMPONENTS OF SENSORY TRANSDUCTION SYSTEM"/>
    <property type="match status" value="1"/>
</dbReference>
<dbReference type="EMBL" id="VUMO01000008">
    <property type="protein sequence ID" value="MSS20152.1"/>
    <property type="molecule type" value="Genomic_DNA"/>
</dbReference>
<dbReference type="GO" id="GO:0043709">
    <property type="term" value="P:cell adhesion involved in single-species biofilm formation"/>
    <property type="evidence" value="ECO:0007669"/>
    <property type="project" value="TreeGrafter"/>
</dbReference>
<keyword evidence="1" id="KW-1133">Transmembrane helix</keyword>
<dbReference type="Proteomes" id="UP000461754">
    <property type="component" value="Unassembled WGS sequence"/>
</dbReference>
<reference evidence="3 4" key="1">
    <citation type="submission" date="2019-08" db="EMBL/GenBank/DDBJ databases">
        <title>In-depth cultivation of the pig gut microbiome towards novel bacterial diversity and tailored functional studies.</title>
        <authorList>
            <person name="Wylensek D."/>
            <person name="Hitch T.C.A."/>
            <person name="Clavel T."/>
        </authorList>
    </citation>
    <scope>NUCLEOTIDE SEQUENCE [LARGE SCALE GENOMIC DNA]</scope>
    <source>
        <strain evidence="3 4">RF-744-FAT-4</strain>
    </source>
</reference>
<dbReference type="GO" id="GO:0052621">
    <property type="term" value="F:diguanylate cyclase activity"/>
    <property type="evidence" value="ECO:0007669"/>
    <property type="project" value="TreeGrafter"/>
</dbReference>
<dbReference type="PANTHER" id="PTHR45138:SF24">
    <property type="entry name" value="DIGUANYLATE CYCLASE DGCC-RELATED"/>
    <property type="match status" value="1"/>
</dbReference>
<keyword evidence="1" id="KW-0812">Transmembrane</keyword>
<feature type="domain" description="GGDEF" evidence="2">
    <location>
        <begin position="341"/>
        <end position="474"/>
    </location>
</feature>
<dbReference type="SUPFAM" id="SSF55073">
    <property type="entry name" value="Nucleotide cyclase"/>
    <property type="match status" value="1"/>
</dbReference>
<organism evidence="3 4">
    <name type="scientific">Pseudoramibacter porci</name>
    <dbReference type="NCBI Taxonomy" id="2606631"/>
    <lineage>
        <taxon>Bacteria</taxon>
        <taxon>Bacillati</taxon>
        <taxon>Bacillota</taxon>
        <taxon>Clostridia</taxon>
        <taxon>Eubacteriales</taxon>
        <taxon>Eubacteriaceae</taxon>
        <taxon>Pseudoramibacter</taxon>
    </lineage>
</organism>
<dbReference type="InterPro" id="IPR000160">
    <property type="entry name" value="GGDEF_dom"/>
</dbReference>
<dbReference type="PROSITE" id="PS50887">
    <property type="entry name" value="GGDEF"/>
    <property type="match status" value="1"/>
</dbReference>
<evidence type="ECO:0000256" key="1">
    <source>
        <dbReference type="SAM" id="Phobius"/>
    </source>
</evidence>
<evidence type="ECO:0000259" key="2">
    <source>
        <dbReference type="PROSITE" id="PS50887"/>
    </source>
</evidence>